<dbReference type="RefSeq" id="WP_085824422.1">
    <property type="nucleotide sequence ID" value="NZ_FWFP01000014.1"/>
</dbReference>
<evidence type="ECO:0000313" key="2">
    <source>
        <dbReference type="Proteomes" id="UP000193778"/>
    </source>
</evidence>
<dbReference type="EMBL" id="FWFP01000014">
    <property type="protein sequence ID" value="SLN74140.1"/>
    <property type="molecule type" value="Genomic_DNA"/>
</dbReference>
<gene>
    <name evidence="1" type="ORF">RUM8411_03971</name>
</gene>
<dbReference type="Proteomes" id="UP000193778">
    <property type="component" value="Unassembled WGS sequence"/>
</dbReference>
<keyword evidence="2" id="KW-1185">Reference proteome</keyword>
<accession>A0A1X7AA67</accession>
<dbReference type="OrthoDB" id="7867696at2"/>
<evidence type="ECO:0000313" key="1">
    <source>
        <dbReference type="EMBL" id="SLN74140.1"/>
    </source>
</evidence>
<reference evidence="2" key="1">
    <citation type="submission" date="2017-03" db="EMBL/GenBank/DDBJ databases">
        <authorList>
            <person name="Rodrigo-Torres L."/>
            <person name="Arahal R.D."/>
            <person name="Lucena T."/>
        </authorList>
    </citation>
    <scope>NUCLEOTIDE SEQUENCE [LARGE SCALE GENOMIC DNA]</scope>
    <source>
        <strain evidence="2">CECT 8411</strain>
    </source>
</reference>
<proteinExistence type="predicted"/>
<protein>
    <submittedName>
        <fullName evidence="1">Uncharacterized protein</fullName>
    </submittedName>
</protein>
<organism evidence="1 2">
    <name type="scientific">Ruegeria meonggei</name>
    <dbReference type="NCBI Taxonomy" id="1446476"/>
    <lineage>
        <taxon>Bacteria</taxon>
        <taxon>Pseudomonadati</taxon>
        <taxon>Pseudomonadota</taxon>
        <taxon>Alphaproteobacteria</taxon>
        <taxon>Rhodobacterales</taxon>
        <taxon>Roseobacteraceae</taxon>
        <taxon>Ruegeria</taxon>
    </lineage>
</organism>
<dbReference type="AlphaFoldDB" id="A0A1X7AA67"/>
<name>A0A1X7AA67_9RHOB</name>
<sequence length="69" mass="8172">MEQAQRQKTQFLRLFLKHIFDFIIAPKRGPQPTPLPPTDRMARDIGLSESDRARLYLRLPSQNMRHPML</sequence>